<evidence type="ECO:0000256" key="6">
    <source>
        <dbReference type="ARBA" id="ARBA00023136"/>
    </source>
</evidence>
<evidence type="ECO:0000313" key="9">
    <source>
        <dbReference type="EMBL" id="AFH62680.1"/>
    </source>
</evidence>
<feature type="transmembrane region" description="Helical" evidence="7">
    <location>
        <begin position="171"/>
        <end position="193"/>
    </location>
</feature>
<dbReference type="HOGENOM" id="CLU_016047_0_2_9"/>
<dbReference type="Pfam" id="PF00528">
    <property type="entry name" value="BPD_transp_1"/>
    <property type="match status" value="1"/>
</dbReference>
<dbReference type="PANTHER" id="PTHR30193">
    <property type="entry name" value="ABC TRANSPORTER PERMEASE PROTEIN"/>
    <property type="match status" value="1"/>
</dbReference>
<evidence type="ECO:0000256" key="2">
    <source>
        <dbReference type="ARBA" id="ARBA00022448"/>
    </source>
</evidence>
<evidence type="ECO:0000259" key="8">
    <source>
        <dbReference type="PROSITE" id="PS50928"/>
    </source>
</evidence>
<feature type="transmembrane region" description="Helical" evidence="7">
    <location>
        <begin position="277"/>
        <end position="297"/>
    </location>
</feature>
<keyword evidence="3" id="KW-1003">Cell membrane</keyword>
<dbReference type="InterPro" id="IPR000515">
    <property type="entry name" value="MetI-like"/>
</dbReference>
<dbReference type="InterPro" id="IPR035906">
    <property type="entry name" value="MetI-like_sf"/>
</dbReference>
<evidence type="ECO:0000256" key="5">
    <source>
        <dbReference type="ARBA" id="ARBA00022989"/>
    </source>
</evidence>
<dbReference type="Gene3D" id="1.10.3720.10">
    <property type="entry name" value="MetI-like"/>
    <property type="match status" value="1"/>
</dbReference>
<dbReference type="EMBL" id="CP003422">
    <property type="protein sequence ID" value="AFH62680.1"/>
    <property type="molecule type" value="Genomic_DNA"/>
</dbReference>
<keyword evidence="2 7" id="KW-0813">Transport</keyword>
<keyword evidence="4 7" id="KW-0812">Transmembrane</keyword>
<dbReference type="CDD" id="cd06261">
    <property type="entry name" value="TM_PBP2"/>
    <property type="match status" value="1"/>
</dbReference>
<dbReference type="OrthoDB" id="9787541at2"/>
<name>I0BJY3_9BACL</name>
<keyword evidence="6 7" id="KW-0472">Membrane</keyword>
<dbReference type="PROSITE" id="PS50928">
    <property type="entry name" value="ABC_TM1"/>
    <property type="match status" value="1"/>
</dbReference>
<protein>
    <submittedName>
        <fullName evidence="9">Sugar ABC transporter permease</fullName>
    </submittedName>
</protein>
<comment type="similarity">
    <text evidence="7">Belongs to the binding-protein-dependent transport system permease family.</text>
</comment>
<comment type="subcellular location">
    <subcellularLocation>
        <location evidence="1 7">Cell membrane</location>
        <topology evidence="1 7">Multi-pass membrane protein</topology>
    </subcellularLocation>
</comment>
<feature type="transmembrane region" description="Helical" evidence="7">
    <location>
        <begin position="25"/>
        <end position="45"/>
    </location>
</feature>
<dbReference type="GO" id="GO:0055085">
    <property type="term" value="P:transmembrane transport"/>
    <property type="evidence" value="ECO:0007669"/>
    <property type="project" value="InterPro"/>
</dbReference>
<organism evidence="9 10">
    <name type="scientific">Paenibacillus mucilaginosus K02</name>
    <dbReference type="NCBI Taxonomy" id="997761"/>
    <lineage>
        <taxon>Bacteria</taxon>
        <taxon>Bacillati</taxon>
        <taxon>Bacillota</taxon>
        <taxon>Bacilli</taxon>
        <taxon>Bacillales</taxon>
        <taxon>Paenibacillaceae</taxon>
        <taxon>Paenibacillus</taxon>
    </lineage>
</organism>
<dbReference type="KEGG" id="pmw:B2K_18460"/>
<dbReference type="PATRIC" id="fig|997761.3.peg.3636"/>
<feature type="domain" description="ABC transmembrane type-1" evidence="8">
    <location>
        <begin position="82"/>
        <end position="298"/>
    </location>
</feature>
<evidence type="ECO:0000256" key="1">
    <source>
        <dbReference type="ARBA" id="ARBA00004651"/>
    </source>
</evidence>
<dbReference type="AlphaFoldDB" id="I0BJY3"/>
<dbReference type="PANTHER" id="PTHR30193:SF37">
    <property type="entry name" value="INNER MEMBRANE ABC TRANSPORTER PERMEASE PROTEIN YCJO"/>
    <property type="match status" value="1"/>
</dbReference>
<feature type="transmembrane region" description="Helical" evidence="7">
    <location>
        <begin position="119"/>
        <end position="140"/>
    </location>
</feature>
<evidence type="ECO:0000256" key="7">
    <source>
        <dbReference type="RuleBase" id="RU363032"/>
    </source>
</evidence>
<dbReference type="SUPFAM" id="SSF161098">
    <property type="entry name" value="MetI-like"/>
    <property type="match status" value="1"/>
</dbReference>
<evidence type="ECO:0000313" key="10">
    <source>
        <dbReference type="Proteomes" id="UP000007392"/>
    </source>
</evidence>
<dbReference type="GO" id="GO:0005886">
    <property type="term" value="C:plasma membrane"/>
    <property type="evidence" value="ECO:0007669"/>
    <property type="project" value="UniProtKB-SubCell"/>
</dbReference>
<gene>
    <name evidence="9" type="ORF">B2K_18460</name>
</gene>
<dbReference type="InterPro" id="IPR051393">
    <property type="entry name" value="ABC_transporter_permease"/>
</dbReference>
<keyword evidence="5 7" id="KW-1133">Transmembrane helix</keyword>
<reference evidence="9 10" key="1">
    <citation type="submission" date="2013-06" db="EMBL/GenBank/DDBJ databases">
        <title>Complete genome sequence of Paenibacillus mucilaginosus K02.</title>
        <authorList>
            <person name="Xiao B."/>
            <person name="Sun L."/>
            <person name="Xiao L."/>
            <person name="Lian B."/>
        </authorList>
    </citation>
    <scope>NUCLEOTIDE SEQUENCE [LARGE SCALE GENOMIC DNA]</scope>
    <source>
        <strain evidence="9 10">K02</strain>
    </source>
</reference>
<sequence length="307" mass="34981">MPIDKAAVRTKAAAKTKQWRMDLKALLFLLPFLVLYVIFTIFPMFKGIQMSLYDWTLIKKMKFVGLDNYTHMLQDEGFWNGLLHATYFVFLSTPTMLVFALLLAVIANQKTRLQRFFRSVFFLPSVLSVSVVSYVGLFMIQPYTGFLNNLLKTLGILGPEQEIFWLTETPLAWAAITGITLWWTVGVNMILYLSAMQDIPEDIYEAGRLDGAAEGQMFFRITLPLLGPMTRTILLLQVIASYKVFLQIYIITRGGPGTDTRSIIQYIYEEGIRNSQMGYAAAMSYALFLILLVISLIQLRLDAKEAK</sequence>
<dbReference type="Proteomes" id="UP000007392">
    <property type="component" value="Chromosome"/>
</dbReference>
<evidence type="ECO:0000256" key="4">
    <source>
        <dbReference type="ARBA" id="ARBA00022692"/>
    </source>
</evidence>
<evidence type="ECO:0000256" key="3">
    <source>
        <dbReference type="ARBA" id="ARBA00022475"/>
    </source>
</evidence>
<proteinExistence type="inferred from homology"/>
<feature type="transmembrane region" description="Helical" evidence="7">
    <location>
        <begin position="85"/>
        <end position="107"/>
    </location>
</feature>
<accession>I0BJY3</accession>